<dbReference type="EMBL" id="ON755185">
    <property type="protein sequence ID" value="UVF61563.1"/>
    <property type="molecule type" value="Genomic_DNA"/>
</dbReference>
<protein>
    <recommendedName>
        <fullName evidence="4">Terminase small subunit</fullName>
    </recommendedName>
</protein>
<proteinExistence type="predicted"/>
<keyword evidence="3" id="KW-1185">Reference proteome</keyword>
<reference evidence="2 3" key="1">
    <citation type="submission" date="2022-06" db="EMBL/GenBank/DDBJ databases">
        <authorList>
            <person name="Ballarin S.Y."/>
            <person name="Balusa N.G."/>
            <person name="Caballero S.M."/>
            <person name="Chan J."/>
            <person name="Farez M.P."/>
            <person name="Guillen-Tapia A."/>
            <person name="Pierre-Louis N.T."/>
            <person name="Polishuk V.D."/>
            <person name="Soni B."/>
            <person name="Torruellas Garcia J."/>
            <person name="Crump K.E."/>
            <person name="Garlena R.A."/>
            <person name="Russell D.A."/>
            <person name="Jacobs-Sera D."/>
            <person name="Hatfull G.F."/>
        </authorList>
    </citation>
    <scope>NUCLEOTIDE SEQUENCE [LARGE SCALE GENOMIC DNA]</scope>
</reference>
<name>A0A9E7Q2V6_9CAUD</name>
<organism evidence="2 3">
    <name type="scientific">Gordonia phage Genamy16</name>
    <dbReference type="NCBI Taxonomy" id="2926104"/>
    <lineage>
        <taxon>Viruses</taxon>
        <taxon>Duplodnaviria</taxon>
        <taxon>Heunggongvirae</taxon>
        <taxon>Uroviricota</taxon>
        <taxon>Caudoviricetes</taxon>
        <taxon>Dovevirinae</taxon>
        <taxon>Lambovirus</taxon>
        <taxon>Lambovirus genamy16</taxon>
    </lineage>
</organism>
<evidence type="ECO:0008006" key="4">
    <source>
        <dbReference type="Google" id="ProtNLM"/>
    </source>
</evidence>
<gene>
    <name evidence="2" type="primary">42</name>
    <name evidence="2" type="ORF">SEA_GENAMY16_42</name>
</gene>
<sequence>MPTYSADAIRAALADLPEDDTARAAMRKAANLPTAAPSEVHELHAAAYSALTGIDVDPKIVQIVLSLHGSVQRSALNRNRSQYRGRTVASLRKGAETLRENLAPLPAELPGARAARKSVATTEEPTTKAATTEPTTKATTPTTKARRTRKAPATTK</sequence>
<evidence type="ECO:0000313" key="2">
    <source>
        <dbReference type="EMBL" id="UVF61563.1"/>
    </source>
</evidence>
<feature type="compositionally biased region" description="Low complexity" evidence="1">
    <location>
        <begin position="120"/>
        <end position="143"/>
    </location>
</feature>
<evidence type="ECO:0000313" key="3">
    <source>
        <dbReference type="Proteomes" id="UP001059757"/>
    </source>
</evidence>
<evidence type="ECO:0000256" key="1">
    <source>
        <dbReference type="SAM" id="MobiDB-lite"/>
    </source>
</evidence>
<accession>A0A9E7Q2V6</accession>
<dbReference type="Proteomes" id="UP001059757">
    <property type="component" value="Segment"/>
</dbReference>
<feature type="region of interest" description="Disordered" evidence="1">
    <location>
        <begin position="107"/>
        <end position="156"/>
    </location>
</feature>